<keyword evidence="5 7" id="KW-0472">Membrane</keyword>
<dbReference type="PROSITE" id="PS00218">
    <property type="entry name" value="AMINO_ACID_PERMEASE_1"/>
    <property type="match status" value="1"/>
</dbReference>
<dbReference type="EMBL" id="KN846956">
    <property type="protein sequence ID" value="KIW73733.1"/>
    <property type="molecule type" value="Genomic_DNA"/>
</dbReference>
<dbReference type="InterPro" id="IPR002293">
    <property type="entry name" value="AA/rel_permease1"/>
</dbReference>
<feature type="transmembrane region" description="Helical" evidence="7">
    <location>
        <begin position="460"/>
        <end position="481"/>
    </location>
</feature>
<feature type="transmembrane region" description="Helical" evidence="7">
    <location>
        <begin position="155"/>
        <end position="176"/>
    </location>
</feature>
<feature type="transmembrane region" description="Helical" evidence="7">
    <location>
        <begin position="183"/>
        <end position="206"/>
    </location>
</feature>
<evidence type="ECO:0000256" key="5">
    <source>
        <dbReference type="ARBA" id="ARBA00023136"/>
    </source>
</evidence>
<reference evidence="8 9" key="1">
    <citation type="submission" date="2015-01" db="EMBL/GenBank/DDBJ databases">
        <title>The Genome Sequence of Capronia semiimmersa CBS27337.</title>
        <authorList>
            <consortium name="The Broad Institute Genomics Platform"/>
            <person name="Cuomo C."/>
            <person name="de Hoog S."/>
            <person name="Gorbushina A."/>
            <person name="Stielow B."/>
            <person name="Teixiera M."/>
            <person name="Abouelleil A."/>
            <person name="Chapman S.B."/>
            <person name="Priest M."/>
            <person name="Young S.K."/>
            <person name="Wortman J."/>
            <person name="Nusbaum C."/>
            <person name="Birren B."/>
        </authorList>
    </citation>
    <scope>NUCLEOTIDE SEQUENCE [LARGE SCALE GENOMIC DNA]</scope>
    <source>
        <strain evidence="8 9">CBS 27337</strain>
    </source>
</reference>
<name>A0A0D2FYV1_9EURO</name>
<dbReference type="PIRSF" id="PIRSF006060">
    <property type="entry name" value="AA_transporter"/>
    <property type="match status" value="1"/>
</dbReference>
<keyword evidence="3 7" id="KW-0812">Transmembrane</keyword>
<dbReference type="GO" id="GO:0022857">
    <property type="term" value="F:transmembrane transporter activity"/>
    <property type="evidence" value="ECO:0007669"/>
    <property type="project" value="InterPro"/>
</dbReference>
<evidence type="ECO:0000256" key="7">
    <source>
        <dbReference type="SAM" id="Phobius"/>
    </source>
</evidence>
<dbReference type="PANTHER" id="PTHR45649:SF14">
    <property type="entry name" value="GABA PERMEASE"/>
    <property type="match status" value="1"/>
</dbReference>
<keyword evidence="9" id="KW-1185">Reference proteome</keyword>
<dbReference type="GO" id="GO:0006865">
    <property type="term" value="P:amino acid transport"/>
    <property type="evidence" value="ECO:0007669"/>
    <property type="project" value="InterPro"/>
</dbReference>
<comment type="subcellular location">
    <subcellularLocation>
        <location evidence="1">Membrane</location>
        <topology evidence="1">Multi-pass membrane protein</topology>
    </subcellularLocation>
</comment>
<keyword evidence="2" id="KW-0813">Transport</keyword>
<gene>
    <name evidence="8" type="ORF">PV04_01827</name>
</gene>
<dbReference type="Gene3D" id="1.20.1740.10">
    <property type="entry name" value="Amino acid/polyamine transporter I"/>
    <property type="match status" value="1"/>
</dbReference>
<evidence type="ECO:0000256" key="4">
    <source>
        <dbReference type="ARBA" id="ARBA00022989"/>
    </source>
</evidence>
<feature type="transmembrane region" description="Helical" evidence="7">
    <location>
        <begin position="27"/>
        <end position="54"/>
    </location>
</feature>
<protein>
    <recommendedName>
        <fullName evidence="10">Amino acid permease/ SLC12A domain-containing protein</fullName>
    </recommendedName>
</protein>
<accession>A0A0D2FYV1</accession>
<feature type="transmembrane region" description="Helical" evidence="7">
    <location>
        <begin position="131"/>
        <end position="149"/>
    </location>
</feature>
<feature type="region of interest" description="Disordered" evidence="6">
    <location>
        <begin position="507"/>
        <end position="528"/>
    </location>
</feature>
<evidence type="ECO:0000256" key="2">
    <source>
        <dbReference type="ARBA" id="ARBA00022448"/>
    </source>
</evidence>
<evidence type="ECO:0000256" key="6">
    <source>
        <dbReference type="SAM" id="MobiDB-lite"/>
    </source>
</evidence>
<dbReference type="InterPro" id="IPR004840">
    <property type="entry name" value="Amino_acid_permease_CS"/>
</dbReference>
<dbReference type="HOGENOM" id="CLU_004495_2_3_1"/>
<feature type="transmembrane region" description="Helical" evidence="7">
    <location>
        <begin position="261"/>
        <end position="285"/>
    </location>
</feature>
<dbReference type="GO" id="GO:0016020">
    <property type="term" value="C:membrane"/>
    <property type="evidence" value="ECO:0007669"/>
    <property type="project" value="UniProtKB-SubCell"/>
</dbReference>
<proteinExistence type="predicted"/>
<sequence length="528" mass="56087">MSLESTSNPNATLDNPFGYKAELKKKFGFLSMLGVGFLITGTWPAAASALSIALTSGGPVAILWGLLAAGLGQMAVALSLAEICSVYPTNGGQYEWVAVLAAPGYQRFLSYVCGWVLTASWWALAATGPSLAANLIIALIELINESYVYKKWHNFLIYSAVEVVAGLTNAVGTAIIPRMSEGAFYLSLTGFVAISITLLACTANKYQSGSFVFGGFINSTGWNDGAAWLLGMLQGAFTLVAYDATVHLIEEMPNPRRDAPWTMVLAVATGTTTGFIFLICVLFSVQDANELTTAAIGPIIAIFKQATSSNAGTAVMAAVIITILACSSTEVVTSSSRLTAAFARQGGLPFSDFFARPNKKLDLPLNAMFLTNAAVIILGLIYLGAATAFNAIVNACLFGLSLSYLLPITVLVLRGRSVLPRGDFALGKWGYPLNIVSIIFLMLVLVLTLFPSAAHPTADTMNYAIVAIGGVVILATVNWFVHGRHHYRTPTLHIVDLDVAARRQPEDQEVEKAPRSIADPVDNPSAVV</sequence>
<keyword evidence="4 7" id="KW-1133">Transmembrane helix</keyword>
<feature type="transmembrane region" description="Helical" evidence="7">
    <location>
        <begin position="226"/>
        <end position="249"/>
    </location>
</feature>
<evidence type="ECO:0008006" key="10">
    <source>
        <dbReference type="Google" id="ProtNLM"/>
    </source>
</evidence>
<evidence type="ECO:0000313" key="8">
    <source>
        <dbReference type="EMBL" id="KIW73733.1"/>
    </source>
</evidence>
<dbReference type="PANTHER" id="PTHR45649">
    <property type="entry name" value="AMINO-ACID PERMEASE BAT1"/>
    <property type="match status" value="1"/>
</dbReference>
<evidence type="ECO:0000256" key="1">
    <source>
        <dbReference type="ARBA" id="ARBA00004141"/>
    </source>
</evidence>
<evidence type="ECO:0000256" key="3">
    <source>
        <dbReference type="ARBA" id="ARBA00022692"/>
    </source>
</evidence>
<organism evidence="8 9">
    <name type="scientific">Phialophora macrospora</name>
    <dbReference type="NCBI Taxonomy" id="1851006"/>
    <lineage>
        <taxon>Eukaryota</taxon>
        <taxon>Fungi</taxon>
        <taxon>Dikarya</taxon>
        <taxon>Ascomycota</taxon>
        <taxon>Pezizomycotina</taxon>
        <taxon>Eurotiomycetes</taxon>
        <taxon>Chaetothyriomycetidae</taxon>
        <taxon>Chaetothyriales</taxon>
        <taxon>Herpotrichiellaceae</taxon>
        <taxon>Phialophora</taxon>
    </lineage>
</organism>
<dbReference type="STRING" id="5601.A0A0D2FYV1"/>
<dbReference type="Pfam" id="PF13520">
    <property type="entry name" value="AA_permease_2"/>
    <property type="match status" value="1"/>
</dbReference>
<feature type="transmembrane region" description="Helical" evidence="7">
    <location>
        <begin position="391"/>
        <end position="413"/>
    </location>
</feature>
<feature type="transmembrane region" description="Helical" evidence="7">
    <location>
        <begin position="433"/>
        <end position="454"/>
    </location>
</feature>
<feature type="transmembrane region" description="Helical" evidence="7">
    <location>
        <begin position="61"/>
        <end position="88"/>
    </location>
</feature>
<dbReference type="Proteomes" id="UP000054266">
    <property type="component" value="Unassembled WGS sequence"/>
</dbReference>
<evidence type="ECO:0000313" key="9">
    <source>
        <dbReference type="Proteomes" id="UP000054266"/>
    </source>
</evidence>
<feature type="transmembrane region" description="Helical" evidence="7">
    <location>
        <begin position="363"/>
        <end position="385"/>
    </location>
</feature>
<dbReference type="AlphaFoldDB" id="A0A0D2FYV1"/>